<keyword evidence="1" id="KW-0812">Transmembrane</keyword>
<dbReference type="Proteomes" id="UP000254051">
    <property type="component" value="Unassembled WGS sequence"/>
</dbReference>
<reference evidence="3" key="1">
    <citation type="submission" date="2017-07" db="EMBL/GenBank/DDBJ databases">
        <authorList>
            <person name="Varghese N."/>
            <person name="Submissions S."/>
        </authorList>
    </citation>
    <scope>NUCLEOTIDE SEQUENCE [LARGE SCALE GENOMIC DNA]</scope>
    <source>
        <strain evidence="3">NLAE-zl-C134</strain>
    </source>
</reference>
<sequence length="159" mass="17913">MLIRALEQGAKTDEEYRDKMISGIKIDIVVCAVGIATIVVAVLWAIIGNGLRGSFLSGVFAGTGAAILFFGIRHIWKARKLIKDEKLLRAERLKVSDERNHMITQKSMYWSGIIVTGICYIVMLVSGFFNMAVFWSTWAVVMVYSVLSVILKKYYEKKL</sequence>
<evidence type="ECO:0000313" key="3">
    <source>
        <dbReference type="Proteomes" id="UP000254051"/>
    </source>
</evidence>
<dbReference type="OrthoDB" id="1929706at2"/>
<name>A0A315ZNV7_9FIRM</name>
<protein>
    <submittedName>
        <fullName evidence="2">Uncharacterized protein</fullName>
    </submittedName>
</protein>
<feature type="transmembrane region" description="Helical" evidence="1">
    <location>
        <begin position="26"/>
        <end position="47"/>
    </location>
</feature>
<feature type="transmembrane region" description="Helical" evidence="1">
    <location>
        <begin position="108"/>
        <end position="129"/>
    </location>
</feature>
<dbReference type="EMBL" id="UHJJ01000025">
    <property type="protein sequence ID" value="SUQ16287.1"/>
    <property type="molecule type" value="Genomic_DNA"/>
</dbReference>
<organism evidence="2 3">
    <name type="scientific">Faecalicatena contorta</name>
    <dbReference type="NCBI Taxonomy" id="39482"/>
    <lineage>
        <taxon>Bacteria</taxon>
        <taxon>Bacillati</taxon>
        <taxon>Bacillota</taxon>
        <taxon>Clostridia</taxon>
        <taxon>Lachnospirales</taxon>
        <taxon>Lachnospiraceae</taxon>
        <taxon>Faecalicatena</taxon>
    </lineage>
</organism>
<gene>
    <name evidence="2" type="ORF">SAMN05216529_12541</name>
</gene>
<keyword evidence="1" id="KW-0472">Membrane</keyword>
<keyword evidence="3" id="KW-1185">Reference proteome</keyword>
<dbReference type="AlphaFoldDB" id="A0A315ZNV7"/>
<feature type="transmembrane region" description="Helical" evidence="1">
    <location>
        <begin position="53"/>
        <end position="76"/>
    </location>
</feature>
<dbReference type="RefSeq" id="WP_109714684.1">
    <property type="nucleotide sequence ID" value="NZ_QGDS01000025.1"/>
</dbReference>
<evidence type="ECO:0000256" key="1">
    <source>
        <dbReference type="SAM" id="Phobius"/>
    </source>
</evidence>
<accession>A0A315ZNV7</accession>
<evidence type="ECO:0000313" key="2">
    <source>
        <dbReference type="EMBL" id="SUQ16287.1"/>
    </source>
</evidence>
<keyword evidence="1" id="KW-1133">Transmembrane helix</keyword>
<proteinExistence type="predicted"/>
<feature type="transmembrane region" description="Helical" evidence="1">
    <location>
        <begin position="135"/>
        <end position="155"/>
    </location>
</feature>